<dbReference type="InterPro" id="IPR043133">
    <property type="entry name" value="GTP-CH-I_C/QueF"/>
</dbReference>
<keyword evidence="12" id="KW-1185">Reference proteome</keyword>
<dbReference type="InterPro" id="IPR000719">
    <property type="entry name" value="Prot_kinase_dom"/>
</dbReference>
<proteinExistence type="predicted"/>
<dbReference type="Pfam" id="PF00069">
    <property type="entry name" value="Pkinase"/>
    <property type="match status" value="1"/>
</dbReference>
<evidence type="ECO:0000259" key="9">
    <source>
        <dbReference type="PROSITE" id="PS50011"/>
    </source>
</evidence>
<dbReference type="Proteomes" id="UP000327118">
    <property type="component" value="Unassembled WGS sequence"/>
</dbReference>
<organism evidence="11 12">
    <name type="scientific">Aspergillus coremiiformis</name>
    <dbReference type="NCBI Taxonomy" id="138285"/>
    <lineage>
        <taxon>Eukaryota</taxon>
        <taxon>Fungi</taxon>
        <taxon>Dikarya</taxon>
        <taxon>Ascomycota</taxon>
        <taxon>Pezizomycotina</taxon>
        <taxon>Eurotiomycetes</taxon>
        <taxon>Eurotiomycetidae</taxon>
        <taxon>Eurotiales</taxon>
        <taxon>Aspergillaceae</taxon>
        <taxon>Aspergillus</taxon>
        <taxon>Aspergillus subgen. Circumdati</taxon>
    </lineage>
</organism>
<evidence type="ECO:0000256" key="3">
    <source>
        <dbReference type="ARBA" id="ARBA00022679"/>
    </source>
</evidence>
<dbReference type="CDD" id="cd05123">
    <property type="entry name" value="STKc_AGC"/>
    <property type="match status" value="1"/>
</dbReference>
<dbReference type="OrthoDB" id="63267at2759"/>
<keyword evidence="1" id="KW-0723">Serine/threonine-protein kinase</keyword>
<evidence type="ECO:0000259" key="10">
    <source>
        <dbReference type="PROSITE" id="PS51285"/>
    </source>
</evidence>
<keyword evidence="2" id="KW-0597">Phosphoprotein</keyword>
<feature type="domain" description="AGC-kinase C-terminal" evidence="10">
    <location>
        <begin position="897"/>
        <end position="987"/>
    </location>
</feature>
<dbReference type="Gene3D" id="3.30.200.20">
    <property type="entry name" value="Phosphorylase Kinase, domain 1"/>
    <property type="match status" value="1"/>
</dbReference>
<evidence type="ECO:0000256" key="1">
    <source>
        <dbReference type="ARBA" id="ARBA00022527"/>
    </source>
</evidence>
<feature type="domain" description="Protein kinase" evidence="9">
    <location>
        <begin position="635"/>
        <end position="896"/>
    </location>
</feature>
<dbReference type="GO" id="GO:0005524">
    <property type="term" value="F:ATP binding"/>
    <property type="evidence" value="ECO:0007669"/>
    <property type="project" value="UniProtKB-KW"/>
</dbReference>
<evidence type="ECO:0000256" key="2">
    <source>
        <dbReference type="ARBA" id="ARBA00022553"/>
    </source>
</evidence>
<dbReference type="InterPro" id="IPR008271">
    <property type="entry name" value="Ser/Thr_kinase_AS"/>
</dbReference>
<dbReference type="InterPro" id="IPR045270">
    <property type="entry name" value="STKc_AGC"/>
</dbReference>
<dbReference type="SUPFAM" id="SSF55620">
    <property type="entry name" value="Tetrahydrobiopterin biosynthesis enzymes-like"/>
    <property type="match status" value="1"/>
</dbReference>
<feature type="compositionally biased region" description="Low complexity" evidence="8">
    <location>
        <begin position="518"/>
        <end position="538"/>
    </location>
</feature>
<dbReference type="FunFam" id="3.30.200.20:FF:000222">
    <property type="entry name" value="Serine/threonine-protein kinase psk1"/>
    <property type="match status" value="1"/>
</dbReference>
<dbReference type="PROSITE" id="PS51285">
    <property type="entry name" value="AGC_KINASE_CTER"/>
    <property type="match status" value="1"/>
</dbReference>
<evidence type="ECO:0000256" key="4">
    <source>
        <dbReference type="ARBA" id="ARBA00022741"/>
    </source>
</evidence>
<dbReference type="GO" id="GO:0004674">
    <property type="term" value="F:protein serine/threonine kinase activity"/>
    <property type="evidence" value="ECO:0007669"/>
    <property type="project" value="UniProtKB-KW"/>
</dbReference>
<dbReference type="PANTHER" id="PTHR24351">
    <property type="entry name" value="RIBOSOMAL PROTEIN S6 KINASE"/>
    <property type="match status" value="1"/>
</dbReference>
<dbReference type="GO" id="GO:0004150">
    <property type="term" value="F:dihydroneopterin aldolase activity"/>
    <property type="evidence" value="ECO:0007669"/>
    <property type="project" value="InterPro"/>
</dbReference>
<keyword evidence="6" id="KW-0067">ATP-binding</keyword>
<evidence type="ECO:0000313" key="12">
    <source>
        <dbReference type="Proteomes" id="UP000327118"/>
    </source>
</evidence>
<evidence type="ECO:0000313" key="11">
    <source>
        <dbReference type="EMBL" id="KAE8352892.1"/>
    </source>
</evidence>
<name>A0A5N6Z5E3_9EURO</name>
<gene>
    <name evidence="11" type="ORF">BDV28DRAFT_157493</name>
</gene>
<evidence type="ECO:0000256" key="6">
    <source>
        <dbReference type="ARBA" id="ARBA00022840"/>
    </source>
</evidence>
<dbReference type="PROSITE" id="PS50011">
    <property type="entry name" value="PROTEIN_KINASE_DOM"/>
    <property type="match status" value="1"/>
</dbReference>
<dbReference type="EMBL" id="ML739115">
    <property type="protein sequence ID" value="KAE8352892.1"/>
    <property type="molecule type" value="Genomic_DNA"/>
</dbReference>
<protein>
    <submittedName>
        <fullName evidence="11">Kinase-like domain-containing protein</fullName>
    </submittedName>
</protein>
<dbReference type="Gene3D" id="1.10.510.10">
    <property type="entry name" value="Transferase(Phosphotransferase) domain 1"/>
    <property type="match status" value="1"/>
</dbReference>
<feature type="compositionally biased region" description="Basic and acidic residues" evidence="8">
    <location>
        <begin position="454"/>
        <end position="467"/>
    </location>
</feature>
<keyword evidence="5 11" id="KW-0418">Kinase</keyword>
<evidence type="ECO:0000256" key="5">
    <source>
        <dbReference type="ARBA" id="ARBA00022777"/>
    </source>
</evidence>
<dbReference type="InterPro" id="IPR000961">
    <property type="entry name" value="AGC-kinase_C"/>
</dbReference>
<accession>A0A5N6Z5E3</accession>
<feature type="region of interest" description="Disordered" evidence="8">
    <location>
        <begin position="420"/>
        <end position="439"/>
    </location>
</feature>
<dbReference type="AlphaFoldDB" id="A0A5N6Z5E3"/>
<dbReference type="PROSITE" id="PS00108">
    <property type="entry name" value="PROTEIN_KINASE_ST"/>
    <property type="match status" value="1"/>
</dbReference>
<dbReference type="Gene3D" id="3.30.1130.10">
    <property type="match status" value="2"/>
</dbReference>
<reference evidence="12" key="1">
    <citation type="submission" date="2019-04" db="EMBL/GenBank/DDBJ databases">
        <title>Friends and foes A comparative genomics studyof 23 Aspergillus species from section Flavi.</title>
        <authorList>
            <consortium name="DOE Joint Genome Institute"/>
            <person name="Kjaerbolling I."/>
            <person name="Vesth T."/>
            <person name="Frisvad J.C."/>
            <person name="Nybo J.L."/>
            <person name="Theobald S."/>
            <person name="Kildgaard S."/>
            <person name="Isbrandt T."/>
            <person name="Kuo A."/>
            <person name="Sato A."/>
            <person name="Lyhne E.K."/>
            <person name="Kogle M.E."/>
            <person name="Wiebenga A."/>
            <person name="Kun R.S."/>
            <person name="Lubbers R.J."/>
            <person name="Makela M.R."/>
            <person name="Barry K."/>
            <person name="Chovatia M."/>
            <person name="Clum A."/>
            <person name="Daum C."/>
            <person name="Haridas S."/>
            <person name="He G."/>
            <person name="LaButti K."/>
            <person name="Lipzen A."/>
            <person name="Mondo S."/>
            <person name="Riley R."/>
            <person name="Salamov A."/>
            <person name="Simmons B.A."/>
            <person name="Magnuson J.K."/>
            <person name="Henrissat B."/>
            <person name="Mortensen U.H."/>
            <person name="Larsen T.O."/>
            <person name="Devries R.P."/>
            <person name="Grigoriev I.V."/>
            <person name="Machida M."/>
            <person name="Baker S.E."/>
            <person name="Andersen M.R."/>
        </authorList>
    </citation>
    <scope>NUCLEOTIDE SEQUENCE [LARGE SCALE GENOMIC DNA]</scope>
    <source>
        <strain evidence="12">CBS 553.77</strain>
    </source>
</reference>
<dbReference type="SMART" id="SM00905">
    <property type="entry name" value="FolB"/>
    <property type="match status" value="1"/>
</dbReference>
<dbReference type="Pfam" id="PF02152">
    <property type="entry name" value="FolB"/>
    <property type="match status" value="1"/>
</dbReference>
<sequence>MAEQRVNVHIPSHPAVLDSVRLRDIELPLPAAPEAWHRLGKSQPCTASLKLSYSSAVAAANADDVSLSIDYGKLYRRLEEDIRHMGQHEDHPGQRMISLDGSRRNSMMKTDIGQDVRLTAAIVANCSLGLLDETTAGVRRMSHLHNSANQAPSSTSPIDSIFGRCEVWLHLPKALLRAEEGLKYRSVTVWGYKQENEAVGLQDSERCPVVLEEEFRIGGIRCHCILGVNSHERVEKQAVIIALEFKGPGQLAWGSTVVDTYQAMTRTVAERVEETSFQTVEALATFVARIVTVVFANERVTVRVEKPSAMAFVGRSGVEITRSQSFFEGKQHLNNNDVSIHLTLYKQSPCRFSMCLSAPTLSSFAFIRFAGYATNTRSGSLNTDCDSTGLSFPGTTTLAGSRVVSSTRLLETSADKDDLSVGDVFSPQADMSPPHDEVSLSSIQTANFRMSDASPERKQRFVDKGGREGNPFPAPKRNPNPLSGKVDRRKKKKQQAAPAISTVRGFTPMGSGDEDSDFSTSSSRAPRSSARPGSSPMAQPTLGCGVSALKLQLDSLNLSGDRSLQGAPSDLGSEAPSNASVCSDSDQTEVLTCYEVPLEHDYVSADAVAEEKSHHTSSAQDMRTQLCRKMTTDDFEPLLCLGKGSFGTVLLVRHALTGKLYAQKQFRKASITVHKKLVEQTKTERMILESVNRHPFVVKLFYAFQDHEKLYLILEYAQGGELFTHLAMERMFDEDVTAFYMAEMVLALEHLHQNIGVIYRDLKPENCLLDHEGHLLLTDFGLSKISVDDDDRCNSSLGTIEYMAPEVIQGKPYGKACDWWSLGALAYDLLTGSPPFKANNNAKLQEKILKQKLALPYFLGPDAKDLLTRLLRKEPAKRLGYHMPKDLQTIKNHRFFRKIDWKALAHRAVTPPIIPVVTDPALAENFADDFTHLPLSPIVASSFDEHYAARQRGSQRPMSSGHDVMGGESDPFGGFSFVASSSLLDHGMGLTARGF</sequence>
<dbReference type="SMART" id="SM00133">
    <property type="entry name" value="S_TK_X"/>
    <property type="match status" value="1"/>
</dbReference>
<keyword evidence="3" id="KW-0808">Transferase</keyword>
<feature type="region of interest" description="Disordered" evidence="8">
    <location>
        <begin position="560"/>
        <end position="583"/>
    </location>
</feature>
<dbReference type="SUPFAM" id="SSF56112">
    <property type="entry name" value="Protein kinase-like (PK-like)"/>
    <property type="match status" value="1"/>
</dbReference>
<dbReference type="SMART" id="SM00220">
    <property type="entry name" value="S_TKc"/>
    <property type="match status" value="1"/>
</dbReference>
<dbReference type="FunFam" id="1.10.510.10:FF:000048">
    <property type="entry name" value="Protein kinase C"/>
    <property type="match status" value="1"/>
</dbReference>
<feature type="region of interest" description="Disordered" evidence="8">
    <location>
        <begin position="446"/>
        <end position="542"/>
    </location>
</feature>
<dbReference type="GO" id="GO:0046656">
    <property type="term" value="P:folic acid biosynthetic process"/>
    <property type="evidence" value="ECO:0007669"/>
    <property type="project" value="UniProtKB-KW"/>
</dbReference>
<keyword evidence="7" id="KW-0289">Folate biosynthesis</keyword>
<dbReference type="InterPro" id="IPR011009">
    <property type="entry name" value="Kinase-like_dom_sf"/>
</dbReference>
<evidence type="ECO:0000256" key="8">
    <source>
        <dbReference type="SAM" id="MobiDB-lite"/>
    </source>
</evidence>
<dbReference type="InterPro" id="IPR006157">
    <property type="entry name" value="FolB_dom"/>
</dbReference>
<keyword evidence="4" id="KW-0547">Nucleotide-binding</keyword>
<evidence type="ECO:0000256" key="7">
    <source>
        <dbReference type="ARBA" id="ARBA00022909"/>
    </source>
</evidence>